<sequence length="399" mass="46311">MAQNPRPSPSPSPNPMEVKTDVGVVFQDRTSTQPLGHGVIIVRHENDEYFPHEDDVSRHYFGAREYGFLVISILHVTAYISVRLFTTVDRPREVVVIKRFWKYLNWEKSFNPGAPAEFLFSTLRTPATVRHLVLGEQLLPLAYMHAAAVKSFGASDLDASIWYKYYNGKELTDLIHHFNKYQRKVPEMFIWHFIADYGRALAYLHNGTYRSRLYNVTTYGHLGITPQYPIPAPPNIFLHYPSQEEKKLDPRLARYTDEFPQCILADFGQAFEQDDKRTRTMEWRGKKWRESIGEFRCFSEDKHAPPEVMTWHDKAFFGESLKALILASRMNPCKVPKAFQVPLVAMRASPSDKSLEQECKIRNMPQVSAFEMRQAVRGYSDDLIKVISRFEPIMHLVMD</sequence>
<reference evidence="1" key="2">
    <citation type="submission" date="2023-05" db="EMBL/GenBank/DDBJ databases">
        <authorList>
            <consortium name="Lawrence Berkeley National Laboratory"/>
            <person name="Steindorff A."/>
            <person name="Hensen N."/>
            <person name="Bonometti L."/>
            <person name="Westerberg I."/>
            <person name="Brannstrom I.O."/>
            <person name="Guillou S."/>
            <person name="Cros-Aarteil S."/>
            <person name="Calhoun S."/>
            <person name="Haridas S."/>
            <person name="Kuo A."/>
            <person name="Mondo S."/>
            <person name="Pangilinan J."/>
            <person name="Riley R."/>
            <person name="Labutti K."/>
            <person name="Andreopoulos B."/>
            <person name="Lipzen A."/>
            <person name="Chen C."/>
            <person name="Yanf M."/>
            <person name="Daum C."/>
            <person name="Ng V."/>
            <person name="Clum A."/>
            <person name="Ohm R."/>
            <person name="Martin F."/>
            <person name="Silar P."/>
            <person name="Natvig D."/>
            <person name="Lalanne C."/>
            <person name="Gautier V."/>
            <person name="Ament-Velasquez S.L."/>
            <person name="Kruys A."/>
            <person name="Hutchinson M.I."/>
            <person name="Powell A.J."/>
            <person name="Barry K."/>
            <person name="Miller A.N."/>
            <person name="Grigoriev I.V."/>
            <person name="Debuchy R."/>
            <person name="Gladieux P."/>
            <person name="Thoren M.H."/>
            <person name="Johannesson H."/>
        </authorList>
    </citation>
    <scope>NUCLEOTIDE SEQUENCE</scope>
    <source>
        <strain evidence="1">PSN293</strain>
    </source>
</reference>
<keyword evidence="2" id="KW-1185">Reference proteome</keyword>
<dbReference type="InterPro" id="IPR011009">
    <property type="entry name" value="Kinase-like_dom_sf"/>
</dbReference>
<gene>
    <name evidence="1" type="ORF">QBC37DRAFT_463743</name>
</gene>
<protein>
    <recommendedName>
        <fullName evidence="3">Protein kinase domain-containing protein</fullName>
    </recommendedName>
</protein>
<dbReference type="AlphaFoldDB" id="A0AAN6Y6F8"/>
<dbReference type="SUPFAM" id="SSF56112">
    <property type="entry name" value="Protein kinase-like (PK-like)"/>
    <property type="match status" value="1"/>
</dbReference>
<comment type="caution">
    <text evidence="1">The sequence shown here is derived from an EMBL/GenBank/DDBJ whole genome shotgun (WGS) entry which is preliminary data.</text>
</comment>
<dbReference type="Proteomes" id="UP001301769">
    <property type="component" value="Unassembled WGS sequence"/>
</dbReference>
<name>A0AAN6Y6F8_9PEZI</name>
<evidence type="ECO:0000313" key="1">
    <source>
        <dbReference type="EMBL" id="KAK4213529.1"/>
    </source>
</evidence>
<accession>A0AAN6Y6F8</accession>
<dbReference type="Gene3D" id="1.10.510.10">
    <property type="entry name" value="Transferase(Phosphotransferase) domain 1"/>
    <property type="match status" value="1"/>
</dbReference>
<reference evidence="1" key="1">
    <citation type="journal article" date="2023" name="Mol. Phylogenet. Evol.">
        <title>Genome-scale phylogeny and comparative genomics of the fungal order Sordariales.</title>
        <authorList>
            <person name="Hensen N."/>
            <person name="Bonometti L."/>
            <person name="Westerberg I."/>
            <person name="Brannstrom I.O."/>
            <person name="Guillou S."/>
            <person name="Cros-Aarteil S."/>
            <person name="Calhoun S."/>
            <person name="Haridas S."/>
            <person name="Kuo A."/>
            <person name="Mondo S."/>
            <person name="Pangilinan J."/>
            <person name="Riley R."/>
            <person name="LaButti K."/>
            <person name="Andreopoulos B."/>
            <person name="Lipzen A."/>
            <person name="Chen C."/>
            <person name="Yan M."/>
            <person name="Daum C."/>
            <person name="Ng V."/>
            <person name="Clum A."/>
            <person name="Steindorff A."/>
            <person name="Ohm R.A."/>
            <person name="Martin F."/>
            <person name="Silar P."/>
            <person name="Natvig D.O."/>
            <person name="Lalanne C."/>
            <person name="Gautier V."/>
            <person name="Ament-Velasquez S.L."/>
            <person name="Kruys A."/>
            <person name="Hutchinson M.I."/>
            <person name="Powell A.J."/>
            <person name="Barry K."/>
            <person name="Miller A.N."/>
            <person name="Grigoriev I.V."/>
            <person name="Debuchy R."/>
            <person name="Gladieux P."/>
            <person name="Hiltunen Thoren M."/>
            <person name="Johannesson H."/>
        </authorList>
    </citation>
    <scope>NUCLEOTIDE SEQUENCE</scope>
    <source>
        <strain evidence="1">PSN293</strain>
    </source>
</reference>
<evidence type="ECO:0008006" key="3">
    <source>
        <dbReference type="Google" id="ProtNLM"/>
    </source>
</evidence>
<dbReference type="EMBL" id="MU858107">
    <property type="protein sequence ID" value="KAK4213529.1"/>
    <property type="molecule type" value="Genomic_DNA"/>
</dbReference>
<evidence type="ECO:0000313" key="2">
    <source>
        <dbReference type="Proteomes" id="UP001301769"/>
    </source>
</evidence>
<proteinExistence type="predicted"/>
<organism evidence="1 2">
    <name type="scientific">Rhypophila decipiens</name>
    <dbReference type="NCBI Taxonomy" id="261697"/>
    <lineage>
        <taxon>Eukaryota</taxon>
        <taxon>Fungi</taxon>
        <taxon>Dikarya</taxon>
        <taxon>Ascomycota</taxon>
        <taxon>Pezizomycotina</taxon>
        <taxon>Sordariomycetes</taxon>
        <taxon>Sordariomycetidae</taxon>
        <taxon>Sordariales</taxon>
        <taxon>Naviculisporaceae</taxon>
        <taxon>Rhypophila</taxon>
    </lineage>
</organism>